<reference evidence="7 8" key="1">
    <citation type="submission" date="2016-10" db="EMBL/GenBank/DDBJ databases">
        <authorList>
            <person name="de Groot N.N."/>
        </authorList>
    </citation>
    <scope>NUCLEOTIDE SEQUENCE [LARGE SCALE GENOMIC DNA]</scope>
    <source>
        <strain evidence="7 8">S5-249</strain>
    </source>
</reference>
<feature type="region of interest" description="Disordered" evidence="5">
    <location>
        <begin position="251"/>
        <end position="273"/>
    </location>
</feature>
<evidence type="ECO:0000256" key="5">
    <source>
        <dbReference type="SAM" id="MobiDB-lite"/>
    </source>
</evidence>
<dbReference type="Pfam" id="PF04228">
    <property type="entry name" value="Zn_peptidase"/>
    <property type="match status" value="1"/>
</dbReference>
<dbReference type="OrthoDB" id="9774900at2"/>
<organism evidence="7 8">
    <name type="scientific">Sphingomonas jatrophae</name>
    <dbReference type="NCBI Taxonomy" id="1166337"/>
    <lineage>
        <taxon>Bacteria</taxon>
        <taxon>Pseudomonadati</taxon>
        <taxon>Pseudomonadota</taxon>
        <taxon>Alphaproteobacteria</taxon>
        <taxon>Sphingomonadales</taxon>
        <taxon>Sphingomonadaceae</taxon>
        <taxon>Sphingomonas</taxon>
    </lineage>
</organism>
<evidence type="ECO:0000256" key="3">
    <source>
        <dbReference type="ARBA" id="ARBA00022989"/>
    </source>
</evidence>
<dbReference type="PANTHER" id="PTHR30168">
    <property type="entry name" value="PUTATIVE MEMBRANE PROTEIN YPFJ"/>
    <property type="match status" value="1"/>
</dbReference>
<keyword evidence="3 6" id="KW-1133">Transmembrane helix</keyword>
<feature type="transmembrane region" description="Helical" evidence="6">
    <location>
        <begin position="20"/>
        <end position="40"/>
    </location>
</feature>
<dbReference type="STRING" id="1166337.SAMN05192580_1288"/>
<protein>
    <recommendedName>
        <fullName evidence="9">Zinc metalloprotease</fullName>
    </recommendedName>
</protein>
<evidence type="ECO:0000256" key="2">
    <source>
        <dbReference type="ARBA" id="ARBA00022692"/>
    </source>
</evidence>
<dbReference type="PANTHER" id="PTHR30168:SF0">
    <property type="entry name" value="INNER MEMBRANE PROTEIN"/>
    <property type="match status" value="1"/>
</dbReference>
<name>A0A1I6K3C0_9SPHN</name>
<accession>A0A1I6K3C0</accession>
<keyword evidence="4 6" id="KW-0472">Membrane</keyword>
<keyword evidence="2 6" id="KW-0812">Transmembrane</keyword>
<proteinExistence type="predicted"/>
<sequence>MRLDDLGPSDNVRDQRGMSFGGGGGGGFGGGGLGLILSLVGSRFGIVGILVVLAGAWFMGALGGGGGSQRAVSPQGQQGRSAAQACSVDAASAFSCRVLASTEQTWGQVFSRQGSQYVAPTLVFYAGRGQSGCGAAQSAMGPFYCPSDNGVYLDTDFFNELQQRFGAAGDFAQAYVIAHEVGHHVQTITGISDKVRAAQQQGSEADSNALQVKMELQADCYAGVWAGLNRNRLEPGDVEEGMRAAQAIGDDTLQKAAGRRPVPESFTHGTSAQRQAWLRRGLETADPGQCDTFAANARA</sequence>
<evidence type="ECO:0000256" key="1">
    <source>
        <dbReference type="ARBA" id="ARBA00004167"/>
    </source>
</evidence>
<dbReference type="Proteomes" id="UP000198824">
    <property type="component" value="Unassembled WGS sequence"/>
</dbReference>
<dbReference type="RefSeq" id="WP_093312441.1">
    <property type="nucleotide sequence ID" value="NZ_FOZG01000001.1"/>
</dbReference>
<evidence type="ECO:0008006" key="9">
    <source>
        <dbReference type="Google" id="ProtNLM"/>
    </source>
</evidence>
<evidence type="ECO:0000256" key="4">
    <source>
        <dbReference type="ARBA" id="ARBA00023136"/>
    </source>
</evidence>
<dbReference type="AlphaFoldDB" id="A0A1I6K3C0"/>
<feature type="transmembrane region" description="Helical" evidence="6">
    <location>
        <begin position="46"/>
        <end position="65"/>
    </location>
</feature>
<dbReference type="InterPro" id="IPR007343">
    <property type="entry name" value="Uncharacterised_pept_Zn_put"/>
</dbReference>
<dbReference type="EMBL" id="FOZG01000001">
    <property type="protein sequence ID" value="SFR85753.1"/>
    <property type="molecule type" value="Genomic_DNA"/>
</dbReference>
<keyword evidence="8" id="KW-1185">Reference proteome</keyword>
<evidence type="ECO:0000313" key="7">
    <source>
        <dbReference type="EMBL" id="SFR85753.1"/>
    </source>
</evidence>
<gene>
    <name evidence="7" type="ORF">SAMN05192580_1288</name>
</gene>
<evidence type="ECO:0000313" key="8">
    <source>
        <dbReference type="Proteomes" id="UP000198824"/>
    </source>
</evidence>
<comment type="subcellular location">
    <subcellularLocation>
        <location evidence="1">Membrane</location>
        <topology evidence="1">Single-pass membrane protein</topology>
    </subcellularLocation>
</comment>
<dbReference type="GO" id="GO:0016020">
    <property type="term" value="C:membrane"/>
    <property type="evidence" value="ECO:0007669"/>
    <property type="project" value="UniProtKB-SubCell"/>
</dbReference>
<evidence type="ECO:0000256" key="6">
    <source>
        <dbReference type="SAM" id="Phobius"/>
    </source>
</evidence>